<keyword evidence="1" id="KW-1133">Transmembrane helix</keyword>
<keyword evidence="1" id="KW-0472">Membrane</keyword>
<evidence type="ECO:0000313" key="3">
    <source>
        <dbReference type="Proteomes" id="UP001149303"/>
    </source>
</evidence>
<feature type="transmembrane region" description="Helical" evidence="1">
    <location>
        <begin position="78"/>
        <end position="95"/>
    </location>
</feature>
<evidence type="ECO:0000313" key="2">
    <source>
        <dbReference type="EMBL" id="MDE1206965.1"/>
    </source>
</evidence>
<dbReference type="EMBL" id="JAIWJY010000005">
    <property type="protein sequence ID" value="MDE1206965.1"/>
    <property type="molecule type" value="Genomic_DNA"/>
</dbReference>
<organism evidence="2 3">
    <name type="scientific">Tenacibaculum larymnensis</name>
    <dbReference type="NCBI Taxonomy" id="2878201"/>
    <lineage>
        <taxon>Bacteria</taxon>
        <taxon>Pseudomonadati</taxon>
        <taxon>Bacteroidota</taxon>
        <taxon>Flavobacteriia</taxon>
        <taxon>Flavobacteriales</taxon>
        <taxon>Flavobacteriaceae</taxon>
        <taxon>Tenacibaculum</taxon>
    </lineage>
</organism>
<reference evidence="2" key="1">
    <citation type="submission" date="2021-09" db="EMBL/GenBank/DDBJ databases">
        <authorList>
            <person name="Smyrli M."/>
        </authorList>
    </citation>
    <scope>NUCLEOTIDE SEQUENCE</scope>
    <source>
        <strain evidence="2">LAR25</strain>
    </source>
</reference>
<comment type="caution">
    <text evidence="2">The sequence shown here is derived from an EMBL/GenBank/DDBJ whole genome shotgun (WGS) entry which is preliminary data.</text>
</comment>
<evidence type="ECO:0000256" key="1">
    <source>
        <dbReference type="SAM" id="Phobius"/>
    </source>
</evidence>
<keyword evidence="1" id="KW-0812">Transmembrane</keyword>
<protein>
    <submittedName>
        <fullName evidence="2">Uncharacterized protein</fullName>
    </submittedName>
</protein>
<dbReference type="Proteomes" id="UP001149303">
    <property type="component" value="Unassembled WGS sequence"/>
</dbReference>
<feature type="transmembrane region" description="Helical" evidence="1">
    <location>
        <begin position="101"/>
        <end position="118"/>
    </location>
</feature>
<name>A0A9X4IPM9_9FLAO</name>
<dbReference type="AlphaFoldDB" id="A0A9X4IPM9"/>
<gene>
    <name evidence="2" type="ORF">LCI24_09165</name>
</gene>
<dbReference type="RefSeq" id="WP_274640107.1">
    <property type="nucleotide sequence ID" value="NZ_JAIWJY010000005.1"/>
</dbReference>
<proteinExistence type="predicted"/>
<sequence length="330" mass="36233">MYTQQPNPKEYQSQSVADAVAQKMSAREKGIELVDNRFKKSIQQKSIQSIQKKENTISTQQNLGNQIVQRIPFWKKELTGVSVVGGAIAGGVGLATSTPLLALAGGAALLGGAGYATYKGYHHIKRRNTLNRMVNQIDQFAPGANPNVALNPNALGRSQIALVKPPGALNTDPAGPLAGRQYRIDINPNNPTGEHVSDPDIIRSAMLHEQTHVANDQLYNANANRTHDTNIYNATNLEMNANPEIDEVVYQRVTNLMKTVTNDKQVPNNLKGYIKNRLDYILGGANPFIEYDTVVNELLYFMTAKHIEADSPTMQEITKMASENIVRRGG</sequence>
<accession>A0A9X4IPM9</accession>
<keyword evidence="3" id="KW-1185">Reference proteome</keyword>